<dbReference type="Proteomes" id="UP000050525">
    <property type="component" value="Unassembled WGS sequence"/>
</dbReference>
<dbReference type="EMBL" id="AKHW03006437">
    <property type="protein sequence ID" value="KYO20198.1"/>
    <property type="molecule type" value="Genomic_DNA"/>
</dbReference>
<gene>
    <name evidence="1" type="ORF">Y1Q_0010763</name>
</gene>
<sequence>MTSPLCWKEIRVNQTLLGEAMLPTPAPGRKKLLVLGTPSEQDGGKVTGIGDVGVMFMICYAIQMLNKEESQIFIPGQTENQKVKAIATELLIPLNESLEDGVDPGMKRL</sequence>
<dbReference type="AlphaFoldDB" id="A0A151M6P0"/>
<name>A0A151M6P0_ALLMI</name>
<proteinExistence type="predicted"/>
<evidence type="ECO:0000313" key="2">
    <source>
        <dbReference type="Proteomes" id="UP000050525"/>
    </source>
</evidence>
<reference evidence="1 2" key="1">
    <citation type="journal article" date="2012" name="Genome Biol.">
        <title>Sequencing three crocodilian genomes to illuminate the evolution of archosaurs and amniotes.</title>
        <authorList>
            <person name="St John J.A."/>
            <person name="Braun E.L."/>
            <person name="Isberg S.R."/>
            <person name="Miles L.G."/>
            <person name="Chong A.Y."/>
            <person name="Gongora J."/>
            <person name="Dalzell P."/>
            <person name="Moran C."/>
            <person name="Bed'hom B."/>
            <person name="Abzhanov A."/>
            <person name="Burgess S.C."/>
            <person name="Cooksey A.M."/>
            <person name="Castoe T.A."/>
            <person name="Crawford N.G."/>
            <person name="Densmore L.D."/>
            <person name="Drew J.C."/>
            <person name="Edwards S.V."/>
            <person name="Faircloth B.C."/>
            <person name="Fujita M.K."/>
            <person name="Greenwold M.J."/>
            <person name="Hoffmann F.G."/>
            <person name="Howard J.M."/>
            <person name="Iguchi T."/>
            <person name="Janes D.E."/>
            <person name="Khan S.Y."/>
            <person name="Kohno S."/>
            <person name="de Koning A.J."/>
            <person name="Lance S.L."/>
            <person name="McCarthy F.M."/>
            <person name="McCormack J.E."/>
            <person name="Merchant M.E."/>
            <person name="Peterson D.G."/>
            <person name="Pollock D.D."/>
            <person name="Pourmand N."/>
            <person name="Raney B.J."/>
            <person name="Roessler K.A."/>
            <person name="Sanford J.R."/>
            <person name="Sawyer R.H."/>
            <person name="Schmidt C.J."/>
            <person name="Triplett E.W."/>
            <person name="Tuberville T.D."/>
            <person name="Venegas-Anaya M."/>
            <person name="Howard J.T."/>
            <person name="Jarvis E.D."/>
            <person name="Guillette L.J.Jr."/>
            <person name="Glenn T.C."/>
            <person name="Green R.E."/>
            <person name="Ray D.A."/>
        </authorList>
    </citation>
    <scope>NUCLEOTIDE SEQUENCE [LARGE SCALE GENOMIC DNA]</scope>
    <source>
        <strain evidence="1">KSC_2009_1</strain>
    </source>
</reference>
<evidence type="ECO:0000313" key="1">
    <source>
        <dbReference type="EMBL" id="KYO20198.1"/>
    </source>
</evidence>
<comment type="caution">
    <text evidence="1">The sequence shown here is derived from an EMBL/GenBank/DDBJ whole genome shotgun (WGS) entry which is preliminary data.</text>
</comment>
<organism evidence="1 2">
    <name type="scientific">Alligator mississippiensis</name>
    <name type="common">American alligator</name>
    <dbReference type="NCBI Taxonomy" id="8496"/>
    <lineage>
        <taxon>Eukaryota</taxon>
        <taxon>Metazoa</taxon>
        <taxon>Chordata</taxon>
        <taxon>Craniata</taxon>
        <taxon>Vertebrata</taxon>
        <taxon>Euteleostomi</taxon>
        <taxon>Archelosauria</taxon>
        <taxon>Archosauria</taxon>
        <taxon>Crocodylia</taxon>
        <taxon>Alligatoridae</taxon>
        <taxon>Alligatorinae</taxon>
        <taxon>Alligator</taxon>
    </lineage>
</organism>
<keyword evidence="2" id="KW-1185">Reference proteome</keyword>
<protein>
    <submittedName>
        <fullName evidence="1">Uncharacterized protein</fullName>
    </submittedName>
</protein>
<accession>A0A151M6P0</accession>